<dbReference type="SUPFAM" id="SSF56349">
    <property type="entry name" value="DNA breaking-rejoining enzymes"/>
    <property type="match status" value="1"/>
</dbReference>
<dbReference type="InterPro" id="IPR002104">
    <property type="entry name" value="Integrase_catalytic"/>
</dbReference>
<dbReference type="InterPro" id="IPR050090">
    <property type="entry name" value="Tyrosine_recombinase_XerCD"/>
</dbReference>
<dbReference type="InterPro" id="IPR011010">
    <property type="entry name" value="DNA_brk_join_enz"/>
</dbReference>
<dbReference type="PANTHER" id="PTHR30349:SF64">
    <property type="entry name" value="PROPHAGE INTEGRASE INTD-RELATED"/>
    <property type="match status" value="1"/>
</dbReference>
<feature type="non-terminal residue" evidence="3">
    <location>
        <position position="1"/>
    </location>
</feature>
<dbReference type="GO" id="GO:0003677">
    <property type="term" value="F:DNA binding"/>
    <property type="evidence" value="ECO:0007669"/>
    <property type="project" value="InterPro"/>
</dbReference>
<name>A0A3B1B264_9ZZZZ</name>
<protein>
    <recommendedName>
        <fullName evidence="2">Tyr recombinase domain-containing protein</fullName>
    </recommendedName>
</protein>
<accession>A0A3B1B264</accession>
<dbReference type="CDD" id="cd00796">
    <property type="entry name" value="INT_Rci_Hp1_C"/>
    <property type="match status" value="1"/>
</dbReference>
<gene>
    <name evidence="3" type="ORF">MNBD_GAMMA24-1339</name>
</gene>
<dbReference type="PROSITE" id="PS51898">
    <property type="entry name" value="TYR_RECOMBINASE"/>
    <property type="match status" value="1"/>
</dbReference>
<organism evidence="3">
    <name type="scientific">hydrothermal vent metagenome</name>
    <dbReference type="NCBI Taxonomy" id="652676"/>
    <lineage>
        <taxon>unclassified sequences</taxon>
        <taxon>metagenomes</taxon>
        <taxon>ecological metagenomes</taxon>
    </lineage>
</organism>
<dbReference type="PANTHER" id="PTHR30349">
    <property type="entry name" value="PHAGE INTEGRASE-RELATED"/>
    <property type="match status" value="1"/>
</dbReference>
<evidence type="ECO:0000256" key="1">
    <source>
        <dbReference type="ARBA" id="ARBA00023172"/>
    </source>
</evidence>
<dbReference type="GO" id="GO:0015074">
    <property type="term" value="P:DNA integration"/>
    <property type="evidence" value="ECO:0007669"/>
    <property type="project" value="InterPro"/>
</dbReference>
<proteinExistence type="predicted"/>
<dbReference type="GO" id="GO:0006310">
    <property type="term" value="P:DNA recombination"/>
    <property type="evidence" value="ECO:0007669"/>
    <property type="project" value="UniProtKB-KW"/>
</dbReference>
<dbReference type="InterPro" id="IPR013762">
    <property type="entry name" value="Integrase-like_cat_sf"/>
</dbReference>
<reference evidence="3" key="1">
    <citation type="submission" date="2018-06" db="EMBL/GenBank/DDBJ databases">
        <authorList>
            <person name="Zhirakovskaya E."/>
        </authorList>
    </citation>
    <scope>NUCLEOTIDE SEQUENCE</scope>
</reference>
<dbReference type="EMBL" id="UOFZ01000039">
    <property type="protein sequence ID" value="VAX12439.1"/>
    <property type="molecule type" value="Genomic_DNA"/>
</dbReference>
<feature type="domain" description="Tyr recombinase" evidence="2">
    <location>
        <begin position="1"/>
        <end position="162"/>
    </location>
</feature>
<dbReference type="Pfam" id="PF00589">
    <property type="entry name" value="Phage_integrase"/>
    <property type="match status" value="1"/>
</dbReference>
<evidence type="ECO:0000259" key="2">
    <source>
        <dbReference type="PROSITE" id="PS51898"/>
    </source>
</evidence>
<dbReference type="AlphaFoldDB" id="A0A3B1B264"/>
<keyword evidence="1" id="KW-0233">DNA recombination</keyword>
<sequence length="185" mass="20604">RLFAVCSDYPDPYAGTLFPLLLLTGARKGEALQARWQNIDLERGIWLIPEAKSGHGRHIPLSAQAITLLRNLPKQAENPYVFCGQKKSQCLVNVAKPWERIKVAADLPEDFRPHDLRHTFASWGVSNGIDLYQIQQLLGHSTPQMTQRYAHLDESGIKASVNHISERMGDAVLKAENGRGVANGE</sequence>
<dbReference type="Gene3D" id="1.10.443.10">
    <property type="entry name" value="Intergrase catalytic core"/>
    <property type="match status" value="1"/>
</dbReference>
<evidence type="ECO:0000313" key="3">
    <source>
        <dbReference type="EMBL" id="VAX12439.1"/>
    </source>
</evidence>